<protein>
    <submittedName>
        <fullName evidence="8">MFS general substrate transporter</fullName>
    </submittedName>
</protein>
<feature type="transmembrane region" description="Helical" evidence="6">
    <location>
        <begin position="257"/>
        <end position="277"/>
    </location>
</feature>
<feature type="transmembrane region" description="Helical" evidence="6">
    <location>
        <begin position="327"/>
        <end position="345"/>
    </location>
</feature>
<dbReference type="EMBL" id="JAPCWZ010000006">
    <property type="protein sequence ID" value="KAK8860070.1"/>
    <property type="molecule type" value="Genomic_DNA"/>
</dbReference>
<keyword evidence="4 6" id="KW-0472">Membrane</keyword>
<feature type="transmembrane region" description="Helical" evidence="6">
    <location>
        <begin position="193"/>
        <end position="217"/>
    </location>
</feature>
<organism evidence="8 9">
    <name type="scientific">Apiospora arundinis</name>
    <dbReference type="NCBI Taxonomy" id="335852"/>
    <lineage>
        <taxon>Eukaryota</taxon>
        <taxon>Fungi</taxon>
        <taxon>Dikarya</taxon>
        <taxon>Ascomycota</taxon>
        <taxon>Pezizomycotina</taxon>
        <taxon>Sordariomycetes</taxon>
        <taxon>Xylariomycetidae</taxon>
        <taxon>Amphisphaeriales</taxon>
        <taxon>Apiosporaceae</taxon>
        <taxon>Apiospora</taxon>
    </lineage>
</organism>
<feature type="transmembrane region" description="Helical" evidence="6">
    <location>
        <begin position="229"/>
        <end position="251"/>
    </location>
</feature>
<name>A0ABR2ID05_9PEZI</name>
<dbReference type="SUPFAM" id="SSF103473">
    <property type="entry name" value="MFS general substrate transporter"/>
    <property type="match status" value="1"/>
</dbReference>
<feature type="transmembrane region" description="Helical" evidence="6">
    <location>
        <begin position="297"/>
        <end position="315"/>
    </location>
</feature>
<evidence type="ECO:0000256" key="5">
    <source>
        <dbReference type="SAM" id="MobiDB-lite"/>
    </source>
</evidence>
<proteinExistence type="predicted"/>
<feature type="transmembrane region" description="Helical" evidence="6">
    <location>
        <begin position="399"/>
        <end position="419"/>
    </location>
</feature>
<feature type="transmembrane region" description="Helical" evidence="6">
    <location>
        <begin position="95"/>
        <end position="117"/>
    </location>
</feature>
<evidence type="ECO:0000256" key="3">
    <source>
        <dbReference type="ARBA" id="ARBA00022989"/>
    </source>
</evidence>
<feature type="transmembrane region" description="Helical" evidence="6">
    <location>
        <begin position="426"/>
        <end position="446"/>
    </location>
</feature>
<dbReference type="PANTHER" id="PTHR42718:SF41">
    <property type="entry name" value="MFS TRANSPORTER OF UNKOWN SPECIFICITY (AFU_ORTHOLOGUE AFUA_5G09940)-RELATED"/>
    <property type="match status" value="1"/>
</dbReference>
<keyword evidence="3 6" id="KW-1133">Transmembrane helix</keyword>
<feature type="transmembrane region" description="Helical" evidence="6">
    <location>
        <begin position="366"/>
        <end position="387"/>
    </location>
</feature>
<keyword evidence="9" id="KW-1185">Reference proteome</keyword>
<feature type="transmembrane region" description="Helical" evidence="6">
    <location>
        <begin position="137"/>
        <end position="155"/>
    </location>
</feature>
<evidence type="ECO:0000256" key="1">
    <source>
        <dbReference type="ARBA" id="ARBA00004141"/>
    </source>
</evidence>
<feature type="transmembrane region" description="Helical" evidence="6">
    <location>
        <begin position="167"/>
        <end position="187"/>
    </location>
</feature>
<keyword evidence="2 6" id="KW-0812">Transmembrane</keyword>
<dbReference type="InterPro" id="IPR020846">
    <property type="entry name" value="MFS_dom"/>
</dbReference>
<comment type="subcellular location">
    <subcellularLocation>
        <location evidence="1">Membrane</location>
        <topology evidence="1">Multi-pass membrane protein</topology>
    </subcellularLocation>
</comment>
<evidence type="ECO:0000313" key="9">
    <source>
        <dbReference type="Proteomes" id="UP001390339"/>
    </source>
</evidence>
<accession>A0ABR2ID05</accession>
<gene>
    <name evidence="8" type="ORF">PGQ11_010804</name>
</gene>
<dbReference type="Gene3D" id="1.20.1250.20">
    <property type="entry name" value="MFS general substrate transporter like domains"/>
    <property type="match status" value="2"/>
</dbReference>
<dbReference type="Pfam" id="PF07690">
    <property type="entry name" value="MFS_1"/>
    <property type="match status" value="1"/>
</dbReference>
<dbReference type="InterPro" id="IPR036259">
    <property type="entry name" value="MFS_trans_sf"/>
</dbReference>
<sequence length="566" mass="59507">MASVMHPAGIWTVPDDEESSISCPGDVARRMPTNTDLPTDSVNAPLELVPIQDHGQVNVDVDAAMSGPSYVSVSEERGTSRLPASQGVPAELPSLLAEIVFVLTCTAGQLIFALLIGHVTVTQSVFGAALGIPPSQVPWLIGSFMLASGLSVIVSGSLADLAPPKPLMVGAFLWELLWTVVAALAIVPRFKVLFFVARAMQGLAVGVLVSASMSILGRVYSPGLRKTRVFSLMAAGSPFGYWLGCLQAGALSAHLPWIFGSTAIFLAACALAAHITIPSLGPVQDSIDTEAPTLRHFDYAGAALASIGCSLVVFGLTQGSSAHWSPYTYLSIVLGFIMLGGLYFVEKRVARPLIPNRLWRTPGFGALLASYFLGLGAYSGAWQFYAIQFWQRYQGATPLTAALYLLPNGLVGVLAAFVVSKTLHVVPTYVILTASMVAFGLGPVFFLPQTPGSSYWALSMPGVALATFGPDMSFAAAAIFITSSVPRSYQGAAGSLLVTVQNLAMAVMTSICGAIGARVETLPSGEIGLTGIRTIWWFGLGAALVGALITATMVRIPKAEEKEHVQ</sequence>
<evidence type="ECO:0000256" key="2">
    <source>
        <dbReference type="ARBA" id="ARBA00022692"/>
    </source>
</evidence>
<evidence type="ECO:0000256" key="6">
    <source>
        <dbReference type="SAM" id="Phobius"/>
    </source>
</evidence>
<evidence type="ECO:0000259" key="7">
    <source>
        <dbReference type="PROSITE" id="PS50850"/>
    </source>
</evidence>
<evidence type="ECO:0000313" key="8">
    <source>
        <dbReference type="EMBL" id="KAK8860070.1"/>
    </source>
</evidence>
<feature type="region of interest" description="Disordered" evidence="5">
    <location>
        <begin position="1"/>
        <end position="21"/>
    </location>
</feature>
<dbReference type="Proteomes" id="UP001390339">
    <property type="component" value="Unassembled WGS sequence"/>
</dbReference>
<dbReference type="InterPro" id="IPR011701">
    <property type="entry name" value="MFS"/>
</dbReference>
<feature type="transmembrane region" description="Helical" evidence="6">
    <location>
        <begin position="536"/>
        <end position="556"/>
    </location>
</feature>
<dbReference type="PROSITE" id="PS50850">
    <property type="entry name" value="MFS"/>
    <property type="match status" value="1"/>
</dbReference>
<feature type="domain" description="Major facilitator superfamily (MFS) profile" evidence="7">
    <location>
        <begin position="101"/>
        <end position="558"/>
    </location>
</feature>
<feature type="transmembrane region" description="Helical" evidence="6">
    <location>
        <begin position="493"/>
        <end position="516"/>
    </location>
</feature>
<feature type="transmembrane region" description="Helical" evidence="6">
    <location>
        <begin position="458"/>
        <end position="481"/>
    </location>
</feature>
<reference evidence="8 9" key="1">
    <citation type="journal article" date="2024" name="IMA Fungus">
        <title>Apiospora arundinis, a panoply of carbohydrate-active enzymes and secondary metabolites.</title>
        <authorList>
            <person name="Sorensen T."/>
            <person name="Petersen C."/>
            <person name="Muurmann A.T."/>
            <person name="Christiansen J.V."/>
            <person name="Brundto M.L."/>
            <person name="Overgaard C.K."/>
            <person name="Boysen A.T."/>
            <person name="Wollenberg R.D."/>
            <person name="Larsen T.O."/>
            <person name="Sorensen J.L."/>
            <person name="Nielsen K.L."/>
            <person name="Sondergaard T.E."/>
        </authorList>
    </citation>
    <scope>NUCLEOTIDE SEQUENCE [LARGE SCALE GENOMIC DNA]</scope>
    <source>
        <strain evidence="8 9">AAU 773</strain>
    </source>
</reference>
<evidence type="ECO:0000256" key="4">
    <source>
        <dbReference type="ARBA" id="ARBA00023136"/>
    </source>
</evidence>
<dbReference type="PANTHER" id="PTHR42718">
    <property type="entry name" value="MAJOR FACILITATOR SUPERFAMILY MULTIDRUG TRANSPORTER MFSC"/>
    <property type="match status" value="1"/>
</dbReference>
<comment type="caution">
    <text evidence="8">The sequence shown here is derived from an EMBL/GenBank/DDBJ whole genome shotgun (WGS) entry which is preliminary data.</text>
</comment>